<dbReference type="RefSeq" id="WP_374037935.1">
    <property type="nucleotide sequence ID" value="NZ_CP169082.1"/>
</dbReference>
<comment type="caution">
    <text evidence="2">The sequence shown here is derived from an EMBL/GenBank/DDBJ whole genome shotgun (WGS) entry which is preliminary data.</text>
</comment>
<evidence type="ECO:0000256" key="1">
    <source>
        <dbReference type="SAM" id="Phobius"/>
    </source>
</evidence>
<feature type="transmembrane region" description="Helical" evidence="1">
    <location>
        <begin position="86"/>
        <end position="109"/>
    </location>
</feature>
<sequence length="202" mass="22035">MSSTRPELRLPKMPKGLRAPFRIPFLRTLGPGSVSSLLKIALDVAYVLLMFITAVLLLVLLASIFIPLTDLNITVSNDSGGTQQPLTRPLLLFGVGALTAYFGGFLLILRNLRMIFRTLTIGDPFRPENVRRLRQIGLILAVVTGGVWLVQGLVAARLAPGVMDSQGVGELLTPVFSVLVVFVLAEVFKEGARLRRESELTI</sequence>
<reference evidence="3" key="1">
    <citation type="journal article" date="2019" name="Int. J. Syst. Evol. Microbiol.">
        <title>The Global Catalogue of Microorganisms (GCM) 10K type strain sequencing project: providing services to taxonomists for standard genome sequencing and annotation.</title>
        <authorList>
            <consortium name="The Broad Institute Genomics Platform"/>
            <consortium name="The Broad Institute Genome Sequencing Center for Infectious Disease"/>
            <person name="Wu L."/>
            <person name="Ma J."/>
        </authorList>
    </citation>
    <scope>NUCLEOTIDE SEQUENCE [LARGE SCALE GENOMIC DNA]</scope>
    <source>
        <strain evidence="3">JCM 12125</strain>
    </source>
</reference>
<dbReference type="InterPro" id="IPR021354">
    <property type="entry name" value="DUF2975"/>
</dbReference>
<protein>
    <submittedName>
        <fullName evidence="2">DUF2975 domain-containing protein</fullName>
    </submittedName>
</protein>
<feature type="transmembrane region" description="Helical" evidence="1">
    <location>
        <begin position="136"/>
        <end position="159"/>
    </location>
</feature>
<feature type="transmembrane region" description="Helical" evidence="1">
    <location>
        <begin position="44"/>
        <end position="66"/>
    </location>
</feature>
<evidence type="ECO:0000313" key="2">
    <source>
        <dbReference type="EMBL" id="MFC5344847.1"/>
    </source>
</evidence>
<evidence type="ECO:0000313" key="3">
    <source>
        <dbReference type="Proteomes" id="UP001596152"/>
    </source>
</evidence>
<gene>
    <name evidence="2" type="ORF">ACFPIE_13060</name>
</gene>
<dbReference type="EMBL" id="JBHSLF010000025">
    <property type="protein sequence ID" value="MFC5344847.1"/>
    <property type="molecule type" value="Genomic_DNA"/>
</dbReference>
<proteinExistence type="predicted"/>
<keyword evidence="1" id="KW-0812">Transmembrane</keyword>
<name>A0ABW0FT29_9CAUL</name>
<keyword evidence="1" id="KW-0472">Membrane</keyword>
<keyword evidence="1" id="KW-1133">Transmembrane helix</keyword>
<feature type="transmembrane region" description="Helical" evidence="1">
    <location>
        <begin position="171"/>
        <end position="188"/>
    </location>
</feature>
<dbReference type="Pfam" id="PF11188">
    <property type="entry name" value="DUF2975"/>
    <property type="match status" value="1"/>
</dbReference>
<dbReference type="Proteomes" id="UP001596152">
    <property type="component" value="Unassembled WGS sequence"/>
</dbReference>
<accession>A0ABW0FT29</accession>
<organism evidence="2 3">
    <name type="scientific">Brevundimonas staleyi</name>
    <dbReference type="NCBI Taxonomy" id="74326"/>
    <lineage>
        <taxon>Bacteria</taxon>
        <taxon>Pseudomonadati</taxon>
        <taxon>Pseudomonadota</taxon>
        <taxon>Alphaproteobacteria</taxon>
        <taxon>Caulobacterales</taxon>
        <taxon>Caulobacteraceae</taxon>
        <taxon>Brevundimonas</taxon>
    </lineage>
</organism>
<keyword evidence="3" id="KW-1185">Reference proteome</keyword>